<dbReference type="InterPro" id="IPR001296">
    <property type="entry name" value="Glyco_trans_1"/>
</dbReference>
<feature type="domain" description="Glycosyl transferase family 1" evidence="3">
    <location>
        <begin position="198"/>
        <end position="350"/>
    </location>
</feature>
<dbReference type="Pfam" id="PF13439">
    <property type="entry name" value="Glyco_transf_4"/>
    <property type="match status" value="1"/>
</dbReference>
<evidence type="ECO:0000313" key="6">
    <source>
        <dbReference type="Proteomes" id="UP000265955"/>
    </source>
</evidence>
<dbReference type="RefSeq" id="WP_119771031.1">
    <property type="nucleotide sequence ID" value="NZ_QYUO01000002.1"/>
</dbReference>
<dbReference type="AlphaFoldDB" id="A0A3A3FL23"/>
<keyword evidence="6" id="KW-1185">Reference proteome</keyword>
<dbReference type="InterPro" id="IPR028098">
    <property type="entry name" value="Glyco_trans_4-like_N"/>
</dbReference>
<dbReference type="Gene3D" id="3.40.50.2000">
    <property type="entry name" value="Glycogen Phosphorylase B"/>
    <property type="match status" value="2"/>
</dbReference>
<keyword evidence="1" id="KW-0328">Glycosyltransferase</keyword>
<dbReference type="GO" id="GO:0016757">
    <property type="term" value="F:glycosyltransferase activity"/>
    <property type="evidence" value="ECO:0007669"/>
    <property type="project" value="UniProtKB-KW"/>
</dbReference>
<proteinExistence type="predicted"/>
<dbReference type="PANTHER" id="PTHR12526">
    <property type="entry name" value="GLYCOSYLTRANSFERASE"/>
    <property type="match status" value="1"/>
</dbReference>
<evidence type="ECO:0000313" key="5">
    <source>
        <dbReference type="EMBL" id="RJF95884.1"/>
    </source>
</evidence>
<evidence type="ECO:0000256" key="1">
    <source>
        <dbReference type="ARBA" id="ARBA00022676"/>
    </source>
</evidence>
<sequence length="381" mass="42632">MKRQRVCHMSSSHRGLDTRIYHKQCVSLATAGYDTHLIINATKDEINLARNQRVTVHPLPTKPHAGRLSRLLVQAWRCYTVARQLDADLYHFHDPELMPYGLMLARSGKRVIFDAHEDLPAEIYAKDWIPTPVRSLVAGVARQTQQYGAVRLSAVVAATPYIGSLFDGVARRVAVINNYPLIGELVSDQGPDRQPRDSVCYIGGIDAIRGIKETIQAIGKTQAQLLLAGFFSSNALRNEVMQYTGWNRVKEYGFVDRKAVSDILARSFAGLVTLHPVPNTLNSQPIKMFEYMSAGVPVVSSDFPLWRKIITENACGICVDHNDPDAIAAAIRYLHEHPDQVRLMGNNGRRAIEQKYRWDNEEAKLTALYADVLAEDRSGSI</sequence>
<dbReference type="EMBL" id="QYUO01000002">
    <property type="protein sequence ID" value="RJF95884.1"/>
    <property type="molecule type" value="Genomic_DNA"/>
</dbReference>
<evidence type="ECO:0000259" key="4">
    <source>
        <dbReference type="Pfam" id="PF13439"/>
    </source>
</evidence>
<dbReference type="SUPFAM" id="SSF53756">
    <property type="entry name" value="UDP-Glycosyltransferase/glycogen phosphorylase"/>
    <property type="match status" value="1"/>
</dbReference>
<gene>
    <name evidence="5" type="ORF">D3871_21220</name>
</gene>
<evidence type="ECO:0000259" key="3">
    <source>
        <dbReference type="Pfam" id="PF00534"/>
    </source>
</evidence>
<protein>
    <submittedName>
        <fullName evidence="5">Glycosyltransferase</fullName>
    </submittedName>
</protein>
<dbReference type="OrthoDB" id="9815351at2"/>
<dbReference type="PANTHER" id="PTHR12526:SF629">
    <property type="entry name" value="TEICHURONIC ACID BIOSYNTHESIS GLYCOSYLTRANSFERASE TUAH-RELATED"/>
    <property type="match status" value="1"/>
</dbReference>
<organism evidence="5 6">
    <name type="scientific">Noviherbaspirillum saxi</name>
    <dbReference type="NCBI Taxonomy" id="2320863"/>
    <lineage>
        <taxon>Bacteria</taxon>
        <taxon>Pseudomonadati</taxon>
        <taxon>Pseudomonadota</taxon>
        <taxon>Betaproteobacteria</taxon>
        <taxon>Burkholderiales</taxon>
        <taxon>Oxalobacteraceae</taxon>
        <taxon>Noviherbaspirillum</taxon>
    </lineage>
</organism>
<keyword evidence="2 5" id="KW-0808">Transferase</keyword>
<name>A0A3A3FL23_9BURK</name>
<comment type="caution">
    <text evidence="5">The sequence shown here is derived from an EMBL/GenBank/DDBJ whole genome shotgun (WGS) entry which is preliminary data.</text>
</comment>
<dbReference type="Proteomes" id="UP000265955">
    <property type="component" value="Unassembled WGS sequence"/>
</dbReference>
<feature type="domain" description="Glycosyltransferase subfamily 4-like N-terminal" evidence="4">
    <location>
        <begin position="27"/>
        <end position="178"/>
    </location>
</feature>
<evidence type="ECO:0000256" key="2">
    <source>
        <dbReference type="ARBA" id="ARBA00022679"/>
    </source>
</evidence>
<dbReference type="Pfam" id="PF00534">
    <property type="entry name" value="Glycos_transf_1"/>
    <property type="match status" value="1"/>
</dbReference>
<accession>A0A3A3FL23</accession>
<reference evidence="6" key="1">
    <citation type="submission" date="2018-09" db="EMBL/GenBank/DDBJ databases">
        <authorList>
            <person name="Zhu H."/>
        </authorList>
    </citation>
    <scope>NUCLEOTIDE SEQUENCE [LARGE SCALE GENOMIC DNA]</scope>
    <source>
        <strain evidence="6">K1R23-30</strain>
    </source>
</reference>